<dbReference type="InterPro" id="IPR020568">
    <property type="entry name" value="Ribosomal_Su5_D2-typ_SF"/>
</dbReference>
<evidence type="ECO:0008006" key="8">
    <source>
        <dbReference type="Google" id="ProtNLM"/>
    </source>
</evidence>
<feature type="region of interest" description="Disordered" evidence="5">
    <location>
        <begin position="378"/>
        <end position="402"/>
    </location>
</feature>
<proteinExistence type="inferred from homology"/>
<evidence type="ECO:0000256" key="5">
    <source>
        <dbReference type="SAM" id="MobiDB-lite"/>
    </source>
</evidence>
<evidence type="ECO:0000313" key="6">
    <source>
        <dbReference type="EMBL" id="KAK1798705.1"/>
    </source>
</evidence>
<dbReference type="InterPro" id="IPR014721">
    <property type="entry name" value="Ribsml_uS5_D2-typ_fold_subgr"/>
</dbReference>
<dbReference type="PANTHER" id="PTHR21569">
    <property type="entry name" value="RIBOSOMAL PROTEIN S9"/>
    <property type="match status" value="1"/>
</dbReference>
<reference evidence="6" key="1">
    <citation type="submission" date="2023-03" db="EMBL/GenBank/DDBJ databases">
        <title>Electrophorus voltai genome.</title>
        <authorList>
            <person name="Bian C."/>
        </authorList>
    </citation>
    <scope>NUCLEOTIDE SEQUENCE</scope>
    <source>
        <strain evidence="6">CB-2022</strain>
        <tissue evidence="6">Muscle</tissue>
    </source>
</reference>
<dbReference type="GO" id="GO:0003735">
    <property type="term" value="F:structural constituent of ribosome"/>
    <property type="evidence" value="ECO:0007669"/>
    <property type="project" value="InterPro"/>
</dbReference>
<sequence length="402" mass="45582">MAASSRSVFSSCLNYTRSFSLTSTRTSRQFTRQICVSSRVQVNKAARGPEKFSIEYIRKHAEEFEVGKRRLANMMGEDPETFTQQDVDRSIEYLFPSGLFEKKARPVMKHPELIFPKQTAAQWDKDGRPFHFLFYTGTPSFYSIMHDTFGKVLAIEKHQDQMRSKGALPQDSKQISLGGSRWLLKEELEEVLVENISDQDYSRFLQLMDKLLSLPFCALEEEFVQRFRKQLEIQSTKQEIPDVHCDENGRSYSQAQGRRKTATASVTLRDCGSGRVAVNGKDCLLYFPILQDREQIMFPLHFAGMLGRFDVQADVEGGGRSAQAGALRLAIARALLSFVSTPAEVETIRQGSSCETGLVLRALPVPRCLAARLRREEPTRMQGRGDTIEEEERVQTAAARAR</sequence>
<dbReference type="PROSITE" id="PS00360">
    <property type="entry name" value="RIBOSOMAL_S9"/>
    <property type="match status" value="1"/>
</dbReference>
<dbReference type="InterPro" id="IPR000754">
    <property type="entry name" value="Ribosomal_uS9"/>
</dbReference>
<dbReference type="PANTHER" id="PTHR21569:SF1">
    <property type="entry name" value="SMALL RIBOSOMAL SUBUNIT PROTEIN US9M"/>
    <property type="match status" value="1"/>
</dbReference>
<dbReference type="EMBL" id="JAROKS010000012">
    <property type="protein sequence ID" value="KAK1798705.1"/>
    <property type="molecule type" value="Genomic_DNA"/>
</dbReference>
<dbReference type="SUPFAM" id="SSF54211">
    <property type="entry name" value="Ribosomal protein S5 domain 2-like"/>
    <property type="match status" value="1"/>
</dbReference>
<comment type="caution">
    <text evidence="6">The sequence shown here is derived from an EMBL/GenBank/DDBJ whole genome shotgun (WGS) entry which is preliminary data.</text>
</comment>
<protein>
    <recommendedName>
        <fullName evidence="8">Mitochondrial ribosomal protein S9</fullName>
    </recommendedName>
</protein>
<dbReference type="AlphaFoldDB" id="A0AAD9DX48"/>
<dbReference type="Gene3D" id="3.30.230.10">
    <property type="match status" value="1"/>
</dbReference>
<dbReference type="InterPro" id="IPR020574">
    <property type="entry name" value="Ribosomal_uS9_CS"/>
</dbReference>
<evidence type="ECO:0000256" key="3">
    <source>
        <dbReference type="ARBA" id="ARBA00023274"/>
    </source>
</evidence>
<evidence type="ECO:0000256" key="2">
    <source>
        <dbReference type="ARBA" id="ARBA00022980"/>
    </source>
</evidence>
<evidence type="ECO:0000256" key="1">
    <source>
        <dbReference type="ARBA" id="ARBA00005251"/>
    </source>
</evidence>
<evidence type="ECO:0000313" key="7">
    <source>
        <dbReference type="Proteomes" id="UP001239994"/>
    </source>
</evidence>
<dbReference type="GO" id="GO:0006412">
    <property type="term" value="P:translation"/>
    <property type="evidence" value="ECO:0007669"/>
    <property type="project" value="InterPro"/>
</dbReference>
<organism evidence="6 7">
    <name type="scientific">Electrophorus voltai</name>
    <dbReference type="NCBI Taxonomy" id="2609070"/>
    <lineage>
        <taxon>Eukaryota</taxon>
        <taxon>Metazoa</taxon>
        <taxon>Chordata</taxon>
        <taxon>Craniata</taxon>
        <taxon>Vertebrata</taxon>
        <taxon>Euteleostomi</taxon>
        <taxon>Actinopterygii</taxon>
        <taxon>Neopterygii</taxon>
        <taxon>Teleostei</taxon>
        <taxon>Ostariophysi</taxon>
        <taxon>Gymnotiformes</taxon>
        <taxon>Gymnotoidei</taxon>
        <taxon>Gymnotidae</taxon>
        <taxon>Electrophorus</taxon>
    </lineage>
</organism>
<dbReference type="Pfam" id="PF00380">
    <property type="entry name" value="Ribosomal_S9"/>
    <property type="match status" value="1"/>
</dbReference>
<keyword evidence="2 4" id="KW-0689">Ribosomal protein</keyword>
<name>A0AAD9DX48_9TELE</name>
<keyword evidence="7" id="KW-1185">Reference proteome</keyword>
<evidence type="ECO:0000256" key="4">
    <source>
        <dbReference type="RuleBase" id="RU003815"/>
    </source>
</evidence>
<gene>
    <name evidence="6" type="ORF">P4O66_006995</name>
</gene>
<dbReference type="Proteomes" id="UP001239994">
    <property type="component" value="Unassembled WGS sequence"/>
</dbReference>
<dbReference type="GO" id="GO:0005763">
    <property type="term" value="C:mitochondrial small ribosomal subunit"/>
    <property type="evidence" value="ECO:0007669"/>
    <property type="project" value="TreeGrafter"/>
</dbReference>
<comment type="similarity">
    <text evidence="1 4">Belongs to the universal ribosomal protein uS9 family.</text>
</comment>
<dbReference type="GO" id="GO:0003723">
    <property type="term" value="F:RNA binding"/>
    <property type="evidence" value="ECO:0007669"/>
    <property type="project" value="TreeGrafter"/>
</dbReference>
<keyword evidence="3 4" id="KW-0687">Ribonucleoprotein</keyword>
<accession>A0AAD9DX48</accession>